<keyword evidence="3" id="KW-1185">Reference proteome</keyword>
<gene>
    <name evidence="2" type="ORF">GCM10009090_06130</name>
</gene>
<dbReference type="Proteomes" id="UP000623958">
    <property type="component" value="Unassembled WGS sequence"/>
</dbReference>
<name>A0A919F655_9XANT</name>
<dbReference type="EMBL" id="BNBA01000003">
    <property type="protein sequence ID" value="GHH48322.1"/>
    <property type="molecule type" value="Genomic_DNA"/>
</dbReference>
<organism evidence="2 3">
    <name type="scientific">Xanthomonas boreopolis</name>
    <dbReference type="NCBI Taxonomy" id="86183"/>
    <lineage>
        <taxon>Bacteria</taxon>
        <taxon>Pseudomonadati</taxon>
        <taxon>Pseudomonadota</taxon>
        <taxon>Gammaproteobacteria</taxon>
        <taxon>Lysobacterales</taxon>
        <taxon>Lysobacteraceae</taxon>
        <taxon>Xanthomonas</taxon>
    </lineage>
</organism>
<evidence type="ECO:0000313" key="3">
    <source>
        <dbReference type="Proteomes" id="UP000623958"/>
    </source>
</evidence>
<accession>A0A919F655</accession>
<feature type="region of interest" description="Disordered" evidence="1">
    <location>
        <begin position="1"/>
        <end position="67"/>
    </location>
</feature>
<dbReference type="AlphaFoldDB" id="A0A919F655"/>
<reference evidence="2" key="2">
    <citation type="submission" date="2020-09" db="EMBL/GenBank/DDBJ databases">
        <authorList>
            <person name="Sun Q."/>
            <person name="Ohkuma M."/>
        </authorList>
    </citation>
    <scope>NUCLEOTIDE SEQUENCE</scope>
    <source>
        <strain evidence="2">JCM 13306</strain>
    </source>
</reference>
<evidence type="ECO:0000313" key="2">
    <source>
        <dbReference type="EMBL" id="GHH48322.1"/>
    </source>
</evidence>
<feature type="compositionally biased region" description="Low complexity" evidence="1">
    <location>
        <begin position="34"/>
        <end position="45"/>
    </location>
</feature>
<protein>
    <submittedName>
        <fullName evidence="2">Uncharacterized protein</fullName>
    </submittedName>
</protein>
<reference evidence="2" key="1">
    <citation type="journal article" date="2014" name="Int. J. Syst. Evol. Microbiol.">
        <title>Complete genome sequence of Corynebacterium casei LMG S-19264T (=DSM 44701T), isolated from a smear-ripened cheese.</title>
        <authorList>
            <consortium name="US DOE Joint Genome Institute (JGI-PGF)"/>
            <person name="Walter F."/>
            <person name="Albersmeier A."/>
            <person name="Kalinowski J."/>
            <person name="Ruckert C."/>
        </authorList>
    </citation>
    <scope>NUCLEOTIDE SEQUENCE</scope>
    <source>
        <strain evidence="2">JCM 13306</strain>
    </source>
</reference>
<proteinExistence type="predicted"/>
<comment type="caution">
    <text evidence="2">The sequence shown here is derived from an EMBL/GenBank/DDBJ whole genome shotgun (WGS) entry which is preliminary data.</text>
</comment>
<evidence type="ECO:0000256" key="1">
    <source>
        <dbReference type="SAM" id="MobiDB-lite"/>
    </source>
</evidence>
<sequence length="67" mass="6713">MEALLLETADMGARAAGANGERRNPLFQKRRAGAGRLPPAAGAAAYDQSGSGRHAGGIDRPAAGGEP</sequence>